<organism evidence="1 2">
    <name type="scientific">Kitasatospora indigofera</name>
    <dbReference type="NCBI Taxonomy" id="67307"/>
    <lineage>
        <taxon>Bacteria</taxon>
        <taxon>Bacillati</taxon>
        <taxon>Actinomycetota</taxon>
        <taxon>Actinomycetes</taxon>
        <taxon>Kitasatosporales</taxon>
        <taxon>Streptomycetaceae</taxon>
        <taxon>Kitasatospora</taxon>
    </lineage>
</organism>
<dbReference type="Proteomes" id="UP000617734">
    <property type="component" value="Unassembled WGS sequence"/>
</dbReference>
<dbReference type="EMBL" id="BNBO01000032">
    <property type="protein sequence ID" value="GHH77184.1"/>
    <property type="molecule type" value="Genomic_DNA"/>
</dbReference>
<accession>A0A919KYZ7</accession>
<dbReference type="RefSeq" id="WP_190213160.1">
    <property type="nucleotide sequence ID" value="NZ_BNBO01000032.1"/>
</dbReference>
<evidence type="ECO:0000313" key="2">
    <source>
        <dbReference type="Proteomes" id="UP000617734"/>
    </source>
</evidence>
<reference evidence="1" key="2">
    <citation type="submission" date="2020-09" db="EMBL/GenBank/DDBJ databases">
        <authorList>
            <person name="Sun Q."/>
            <person name="Ohkuma M."/>
        </authorList>
    </citation>
    <scope>NUCLEOTIDE SEQUENCE</scope>
    <source>
        <strain evidence="1">JCM 4646</strain>
    </source>
</reference>
<comment type="caution">
    <text evidence="1">The sequence shown here is derived from an EMBL/GenBank/DDBJ whole genome shotgun (WGS) entry which is preliminary data.</text>
</comment>
<sequence>MTGRPPLPLLFLDIDGPLIPFGGTHREYPAPDGAGPAAGAAANPLLARIDPSLGPRLLALPCELVWATTWMADANTDVAPRIGLPGLPVLDPPELPEAQQRADEHRGLHWKTRALVGRAGGRPFAWVDDEITAADRAWVSAHHEGPVLLHRVDPRTGLTRADFAVLDSWLRGVGGARG</sequence>
<evidence type="ECO:0008006" key="3">
    <source>
        <dbReference type="Google" id="ProtNLM"/>
    </source>
</evidence>
<dbReference type="Pfam" id="PF18143">
    <property type="entry name" value="HAD_SAK_2"/>
    <property type="match status" value="1"/>
</dbReference>
<protein>
    <recommendedName>
        <fullName evidence="3">Secreted protein</fullName>
    </recommendedName>
</protein>
<name>A0A919KYZ7_9ACTN</name>
<dbReference type="GeneID" id="95355388"/>
<reference evidence="1" key="1">
    <citation type="journal article" date="2014" name="Int. J. Syst. Evol. Microbiol.">
        <title>Complete genome sequence of Corynebacterium casei LMG S-19264T (=DSM 44701T), isolated from a smear-ripened cheese.</title>
        <authorList>
            <consortium name="US DOE Joint Genome Institute (JGI-PGF)"/>
            <person name="Walter F."/>
            <person name="Albersmeier A."/>
            <person name="Kalinowski J."/>
            <person name="Ruckert C."/>
        </authorList>
    </citation>
    <scope>NUCLEOTIDE SEQUENCE</scope>
    <source>
        <strain evidence="1">JCM 4646</strain>
    </source>
</reference>
<gene>
    <name evidence="1" type="ORF">GCM10018781_50150</name>
</gene>
<evidence type="ECO:0000313" key="1">
    <source>
        <dbReference type="EMBL" id="GHH77184.1"/>
    </source>
</evidence>
<keyword evidence="2" id="KW-1185">Reference proteome</keyword>
<proteinExistence type="predicted"/>
<dbReference type="AlphaFoldDB" id="A0A919KYZ7"/>